<proteinExistence type="predicted"/>
<organism evidence="1">
    <name type="scientific">Anopheles darlingi</name>
    <name type="common">Mosquito</name>
    <dbReference type="NCBI Taxonomy" id="43151"/>
    <lineage>
        <taxon>Eukaryota</taxon>
        <taxon>Metazoa</taxon>
        <taxon>Ecdysozoa</taxon>
        <taxon>Arthropoda</taxon>
        <taxon>Hexapoda</taxon>
        <taxon>Insecta</taxon>
        <taxon>Pterygota</taxon>
        <taxon>Neoptera</taxon>
        <taxon>Endopterygota</taxon>
        <taxon>Diptera</taxon>
        <taxon>Nematocera</taxon>
        <taxon>Culicoidea</taxon>
        <taxon>Culicidae</taxon>
        <taxon>Anophelinae</taxon>
        <taxon>Anopheles</taxon>
    </lineage>
</organism>
<evidence type="ECO:0000313" key="1">
    <source>
        <dbReference type="EMBL" id="MBW77914.1"/>
    </source>
</evidence>
<dbReference type="AlphaFoldDB" id="A0A2M4DK60"/>
<sequence>MFQVQRGHLFDTLLLLPYLQQTLLGHLLEERSDLLVGALLHLDTFRDLGLHVLRIERTRQQWQCYFLPVQL</sequence>
<name>A0A2M4DK60_ANODA</name>
<accession>A0A2M4DK60</accession>
<reference evidence="1" key="1">
    <citation type="submission" date="2018-01" db="EMBL/GenBank/DDBJ databases">
        <title>An insight into the sialome of Amazonian anophelines.</title>
        <authorList>
            <person name="Ribeiro J.M."/>
            <person name="Scarpassa V."/>
            <person name="Calvo E."/>
        </authorList>
    </citation>
    <scope>NUCLEOTIDE SEQUENCE</scope>
</reference>
<protein>
    <submittedName>
        <fullName evidence="1">Putative secreted protein</fullName>
    </submittedName>
</protein>
<dbReference type="EMBL" id="GGFL01013736">
    <property type="protein sequence ID" value="MBW77914.1"/>
    <property type="molecule type" value="Transcribed_RNA"/>
</dbReference>